<dbReference type="RefSeq" id="WP_011444286.1">
    <property type="nucleotide sequence ID" value="NC_007794.1"/>
</dbReference>
<dbReference type="EMBL" id="CP000248">
    <property type="protein sequence ID" value="ABD25072.1"/>
    <property type="molecule type" value="Genomic_DNA"/>
</dbReference>
<dbReference type="Gene3D" id="1.10.10.2830">
    <property type="match status" value="1"/>
</dbReference>
<gene>
    <name evidence="3" type="ordered locus">Saro_0625</name>
</gene>
<dbReference type="STRING" id="279238.Saro_0625"/>
<evidence type="ECO:0000313" key="3">
    <source>
        <dbReference type="EMBL" id="ABD25072.1"/>
    </source>
</evidence>
<sequence length="485" mass="53555">MSITTLPLSSLILSKLNVRHTERDADIAALADDIAARGLKQNLVVIPAHFLTGEAEADWDSKWEVIAGGRRFQAMQLLVADGRLPADHEVPCLLEDRDDASETSLSENLHKVAMNPADEFGAFKAIVDQRMSPKHGESEATAIAYTAKRFGKTVSYVEGRMRLADLCPDVLEALRTDKIGLEAAKAYAATTDHALQLKVFKEREKDTWNGHKPSTIRDAIRNRTLPLDHALVEFVGLVTYQAEGGRIEGEMFMGAEGQQRVVDVTLLESLARKIAEAAIPALIKEHGFKEGLYAPGQGIGYYAKWPKAPSGYMKNWGDVEGLSKAKRKQLVGVYALDKDREDGVTKVSLIGTYKPEEKQAPREERDWEAERAASQRAYQVGILAARLAVPQLTGGLLKDTELDGRTFWPKYSPRLVDEDPDDENFKLVAMMIRVPVADIEANRAEAERLYDEELAAEEAARAAPQSQDDDEDDGADELVTDEAEG</sequence>
<dbReference type="Pfam" id="PF02195">
    <property type="entry name" value="ParB_N"/>
    <property type="match status" value="1"/>
</dbReference>
<feature type="compositionally biased region" description="Acidic residues" evidence="1">
    <location>
        <begin position="467"/>
        <end position="485"/>
    </location>
</feature>
<dbReference type="KEGG" id="nar:Saro_0625"/>
<dbReference type="PANTHER" id="PTHR33375">
    <property type="entry name" value="CHROMOSOME-PARTITIONING PROTEIN PARB-RELATED"/>
    <property type="match status" value="1"/>
</dbReference>
<dbReference type="SMART" id="SM00470">
    <property type="entry name" value="ParB"/>
    <property type="match status" value="1"/>
</dbReference>
<feature type="region of interest" description="Disordered" evidence="1">
    <location>
        <begin position="455"/>
        <end position="485"/>
    </location>
</feature>
<dbReference type="CDD" id="cd16406">
    <property type="entry name" value="ParB_N_like"/>
    <property type="match status" value="1"/>
</dbReference>
<evidence type="ECO:0000259" key="2">
    <source>
        <dbReference type="SMART" id="SM00470"/>
    </source>
</evidence>
<dbReference type="InterPro" id="IPR036086">
    <property type="entry name" value="ParB/Sulfiredoxin_sf"/>
</dbReference>
<dbReference type="HOGENOM" id="CLU_473197_0_0_5"/>
<name>Q2GAQ1_NOVAD</name>
<evidence type="ECO:0000256" key="1">
    <source>
        <dbReference type="SAM" id="MobiDB-lite"/>
    </source>
</evidence>
<dbReference type="Pfam" id="PF17762">
    <property type="entry name" value="HTH_ParB"/>
    <property type="match status" value="1"/>
</dbReference>
<keyword evidence="4" id="KW-1185">Reference proteome</keyword>
<dbReference type="InterPro" id="IPR003115">
    <property type="entry name" value="ParB_N"/>
</dbReference>
<dbReference type="SUPFAM" id="SSF110849">
    <property type="entry name" value="ParB/Sulfiredoxin"/>
    <property type="match status" value="1"/>
</dbReference>
<protein>
    <submittedName>
        <fullName evidence="3">ParB-like nuclease</fullName>
    </submittedName>
</protein>
<dbReference type="eggNOG" id="COG1475">
    <property type="taxonomic scope" value="Bacteria"/>
</dbReference>
<accession>Q2GAQ1</accession>
<dbReference type="AlphaFoldDB" id="Q2GAQ1"/>
<dbReference type="InterPro" id="IPR050336">
    <property type="entry name" value="Chromosome_partition/occlusion"/>
</dbReference>
<proteinExistence type="predicted"/>
<dbReference type="PANTHER" id="PTHR33375:SF7">
    <property type="entry name" value="CHROMOSOME 2-PARTITIONING PROTEIN PARB-RELATED"/>
    <property type="match status" value="1"/>
</dbReference>
<dbReference type="Gene3D" id="3.90.1530.30">
    <property type="match status" value="1"/>
</dbReference>
<reference evidence="4" key="1">
    <citation type="submission" date="2006-01" db="EMBL/GenBank/DDBJ databases">
        <title>Complete sequence of Novosphingobium aromaticivorans DSM 12444.</title>
        <authorList>
            <consortium name="US DOE Joint Genome Institute"/>
            <person name="Copeland A."/>
            <person name="Lucas S."/>
            <person name="Lapidus A."/>
            <person name="Barry K."/>
            <person name="Detter J.C."/>
            <person name="Glavina T."/>
            <person name="Hammon N."/>
            <person name="Israni S."/>
            <person name="Pitluck S."/>
            <person name="Chain P."/>
            <person name="Malfatti S."/>
            <person name="Shin M."/>
            <person name="Vergez L."/>
            <person name="Schmutz J."/>
            <person name="Larimer F."/>
            <person name="Land M."/>
            <person name="Kyrpides N."/>
            <person name="Ivanova N."/>
            <person name="Fredrickson J."/>
            <person name="Balkwill D."/>
            <person name="Romine M.F."/>
            <person name="Richardson P."/>
        </authorList>
    </citation>
    <scope>NUCLEOTIDE SEQUENCE [LARGE SCALE GENOMIC DNA]</scope>
    <source>
        <strain evidence="4">ATCC 700278 / DSM 12444 / CCUG 56034 / CIP 105152 / NBRC 16084 / F199</strain>
    </source>
</reference>
<evidence type="ECO:0000313" key="4">
    <source>
        <dbReference type="Proteomes" id="UP000009134"/>
    </source>
</evidence>
<dbReference type="Proteomes" id="UP000009134">
    <property type="component" value="Chromosome"/>
</dbReference>
<feature type="domain" description="ParB-like N-terminal" evidence="2">
    <location>
        <begin position="4"/>
        <end position="109"/>
    </location>
</feature>
<dbReference type="GO" id="GO:0007059">
    <property type="term" value="P:chromosome segregation"/>
    <property type="evidence" value="ECO:0007669"/>
    <property type="project" value="TreeGrafter"/>
</dbReference>
<dbReference type="GO" id="GO:0005694">
    <property type="term" value="C:chromosome"/>
    <property type="evidence" value="ECO:0007669"/>
    <property type="project" value="TreeGrafter"/>
</dbReference>
<dbReference type="SUPFAM" id="SSF109709">
    <property type="entry name" value="KorB DNA-binding domain-like"/>
    <property type="match status" value="1"/>
</dbReference>
<organism evidence="3 4">
    <name type="scientific">Novosphingobium aromaticivorans (strain ATCC 700278 / DSM 12444 / CCUG 56034 / CIP 105152 / NBRC 16084 / F199)</name>
    <dbReference type="NCBI Taxonomy" id="279238"/>
    <lineage>
        <taxon>Bacteria</taxon>
        <taxon>Pseudomonadati</taxon>
        <taxon>Pseudomonadota</taxon>
        <taxon>Alphaproteobacteria</taxon>
        <taxon>Sphingomonadales</taxon>
        <taxon>Sphingomonadaceae</taxon>
        <taxon>Novosphingobium</taxon>
    </lineage>
</organism>
<dbReference type="InterPro" id="IPR041468">
    <property type="entry name" value="HTH_ParB/Spo0J"/>
</dbReference>